<sequence length="216" mass="23952">MVAATDPLRESHSETNSPNGTEQNRAEQNPPHCPKYQSSLAQQKLYSTGRSRCSGSARHHTHGAGSPAMVPIHGVIHSCPWICAVYMPLADHHVPFHARSLPPMQAPNARRHKRAISEGWNVKEWRGCMDEFGVSIELYHRREAAVPAAVNESKSEKQKPYHVVSMICIIVEGRPSPIPQIRNPPRWQSCLTFSINASYSKAATTAAKLARPPNTQ</sequence>
<dbReference type="VEuPathDB" id="FungiDB:I7I51_02183"/>
<dbReference type="EMBL" id="CP069112">
    <property type="protein sequence ID" value="QSS62446.1"/>
    <property type="molecule type" value="Genomic_DNA"/>
</dbReference>
<dbReference type="AlphaFoldDB" id="A0A8A1M7F7"/>
<reference evidence="2" key="1">
    <citation type="submission" date="2021-01" db="EMBL/GenBank/DDBJ databases">
        <title>Chromosome-level genome assembly of a human fungal pathogen reveals clustering of transcriptionally co-regulated genes.</title>
        <authorList>
            <person name="Voorhies M."/>
            <person name="Cohen S."/>
            <person name="Shea T.P."/>
            <person name="Petrus S."/>
            <person name="Munoz J.F."/>
            <person name="Poplawski S."/>
            <person name="Goldman W.E."/>
            <person name="Michael T."/>
            <person name="Cuomo C.A."/>
            <person name="Sil A."/>
            <person name="Beyhan S."/>
        </authorList>
    </citation>
    <scope>NUCLEOTIDE SEQUENCE</scope>
    <source>
        <strain evidence="2">WU24</strain>
    </source>
</reference>
<name>A0A8A1M7F7_AJECA</name>
<evidence type="ECO:0000313" key="2">
    <source>
        <dbReference type="EMBL" id="QSS62446.1"/>
    </source>
</evidence>
<proteinExistence type="predicted"/>
<gene>
    <name evidence="2" type="ORF">I7I51_02183</name>
</gene>
<accession>A0A8A1M7F7</accession>
<evidence type="ECO:0000256" key="1">
    <source>
        <dbReference type="SAM" id="MobiDB-lite"/>
    </source>
</evidence>
<dbReference type="Proteomes" id="UP000663671">
    <property type="component" value="Chromosome 7"/>
</dbReference>
<dbReference type="OrthoDB" id="10332487at2759"/>
<organism evidence="2 3">
    <name type="scientific">Ajellomyces capsulatus</name>
    <name type="common">Darling's disease fungus</name>
    <name type="synonym">Histoplasma capsulatum</name>
    <dbReference type="NCBI Taxonomy" id="5037"/>
    <lineage>
        <taxon>Eukaryota</taxon>
        <taxon>Fungi</taxon>
        <taxon>Dikarya</taxon>
        <taxon>Ascomycota</taxon>
        <taxon>Pezizomycotina</taxon>
        <taxon>Eurotiomycetes</taxon>
        <taxon>Eurotiomycetidae</taxon>
        <taxon>Onygenales</taxon>
        <taxon>Ajellomycetaceae</taxon>
        <taxon>Histoplasma</taxon>
    </lineage>
</organism>
<evidence type="ECO:0000313" key="3">
    <source>
        <dbReference type="Proteomes" id="UP000663671"/>
    </source>
</evidence>
<protein>
    <submittedName>
        <fullName evidence="2">Uncharacterized protein</fullName>
    </submittedName>
</protein>
<feature type="compositionally biased region" description="Polar residues" evidence="1">
    <location>
        <begin position="36"/>
        <end position="54"/>
    </location>
</feature>
<feature type="compositionally biased region" description="Polar residues" evidence="1">
    <location>
        <begin position="14"/>
        <end position="27"/>
    </location>
</feature>
<feature type="region of interest" description="Disordered" evidence="1">
    <location>
        <begin position="1"/>
        <end position="68"/>
    </location>
</feature>